<dbReference type="SUPFAM" id="SSF53335">
    <property type="entry name" value="S-adenosyl-L-methionine-dependent methyltransferases"/>
    <property type="match status" value="1"/>
</dbReference>
<dbReference type="Gene3D" id="3.40.50.150">
    <property type="entry name" value="Vaccinia Virus protein VP39"/>
    <property type="match status" value="1"/>
</dbReference>
<dbReference type="InterPro" id="IPR029063">
    <property type="entry name" value="SAM-dependent_MTases_sf"/>
</dbReference>
<protein>
    <submittedName>
        <fullName evidence="1">Site-specific DNA-methyltransferase (Adenine-specific)</fullName>
    </submittedName>
</protein>
<reference evidence="2" key="1">
    <citation type="submission" date="2016-10" db="EMBL/GenBank/DDBJ databases">
        <authorList>
            <person name="Varghese N."/>
            <person name="Submissions S."/>
        </authorList>
    </citation>
    <scope>NUCLEOTIDE SEQUENCE [LARGE SCALE GENOMIC DNA]</scope>
    <source>
        <strain evidence="2">DSM 9751</strain>
    </source>
</reference>
<keyword evidence="1" id="KW-0489">Methyltransferase</keyword>
<accession>A0A1H4ZWA5</accession>
<name>A0A1H4ZWA5_9PSED</name>
<keyword evidence="2" id="KW-1185">Reference proteome</keyword>
<dbReference type="GO" id="GO:0032259">
    <property type="term" value="P:methylation"/>
    <property type="evidence" value="ECO:0007669"/>
    <property type="project" value="UniProtKB-KW"/>
</dbReference>
<dbReference type="RefSeq" id="WP_092320835.1">
    <property type="nucleotide sequence ID" value="NZ_FNTJ01000003.1"/>
</dbReference>
<dbReference type="CDD" id="cd02440">
    <property type="entry name" value="AdoMet_MTases"/>
    <property type="match status" value="1"/>
</dbReference>
<keyword evidence="1" id="KW-0808">Transferase</keyword>
<dbReference type="PRINTS" id="PR00507">
    <property type="entry name" value="N12N6MTFRASE"/>
</dbReference>
<evidence type="ECO:0000313" key="2">
    <source>
        <dbReference type="Proteomes" id="UP000198982"/>
    </source>
</evidence>
<dbReference type="AlphaFoldDB" id="A0A1H4ZWA5"/>
<organism evidence="1 2">
    <name type="scientific">Pseudomonas saponiphila</name>
    <dbReference type="NCBI Taxonomy" id="556534"/>
    <lineage>
        <taxon>Bacteria</taxon>
        <taxon>Pseudomonadati</taxon>
        <taxon>Pseudomonadota</taxon>
        <taxon>Gammaproteobacteria</taxon>
        <taxon>Pseudomonadales</taxon>
        <taxon>Pseudomonadaceae</taxon>
        <taxon>Pseudomonas</taxon>
    </lineage>
</organism>
<evidence type="ECO:0000313" key="1">
    <source>
        <dbReference type="EMBL" id="SED34379.1"/>
    </source>
</evidence>
<gene>
    <name evidence="1" type="ORF">SAMN05216178_6866</name>
</gene>
<sequence>MSNVVALSQYFTPAWVAEALVRKHFADLGSNDFVIEPTCGPGRFLEAIPQHVPAVGIEIDPELAEMARQRTGRTIITGDIRDVSFPERPTVFIGNPPFKTSLFDAFLDRAAKAMEMGGRIGMILPTYFLQTASRVARYNQTWALQQEMIPRNIYQGLEKPLCFCLFRKDEQRLMVGFSLYHEQEFVSQLPAEAQEALIAGRASWATLVREAVEQLGGVAHLSEIYDYVADRRPTQNPNWKEQIRKVCQLNAKRVDRGQYSFDFAA</sequence>
<dbReference type="Proteomes" id="UP000198982">
    <property type="component" value="Unassembled WGS sequence"/>
</dbReference>
<dbReference type="EMBL" id="FNTJ01000003">
    <property type="protein sequence ID" value="SED34379.1"/>
    <property type="molecule type" value="Genomic_DNA"/>
</dbReference>
<proteinExistence type="predicted"/>
<dbReference type="GO" id="GO:0008168">
    <property type="term" value="F:methyltransferase activity"/>
    <property type="evidence" value="ECO:0007669"/>
    <property type="project" value="UniProtKB-KW"/>
</dbReference>